<gene>
    <name evidence="2" type="ORF">E1757_05180</name>
</gene>
<evidence type="ECO:0000313" key="2">
    <source>
        <dbReference type="EMBL" id="TDF99255.1"/>
    </source>
</evidence>
<dbReference type="OrthoDB" id="396512at2"/>
<dbReference type="RefSeq" id="WP_133225793.1">
    <property type="nucleotide sequence ID" value="NZ_SMRT01000002.1"/>
</dbReference>
<reference evidence="2 3" key="1">
    <citation type="submission" date="2019-03" db="EMBL/GenBank/DDBJ databases">
        <title>This is whole genome sequence of Paenibacillus sp MS74 strain.</title>
        <authorList>
            <person name="Trinh H.N."/>
        </authorList>
    </citation>
    <scope>NUCLEOTIDE SEQUENCE [LARGE SCALE GENOMIC DNA]</scope>
    <source>
        <strain evidence="2 3">MS74</strain>
    </source>
</reference>
<dbReference type="Pfam" id="PF00535">
    <property type="entry name" value="Glycos_transf_2"/>
    <property type="match status" value="1"/>
</dbReference>
<dbReference type="EMBL" id="SMRT01000002">
    <property type="protein sequence ID" value="TDF99255.1"/>
    <property type="molecule type" value="Genomic_DNA"/>
</dbReference>
<sequence>MKQIPEVSVIIPAWNEAAFIAGTLQAVRQAAADKYAIELIVVDDGSDDATYALAVPWADSIVRHPVRRGKGAAMQTGKIVSQGQALVFLDADLGVTAQSFLSLLKPLDEGKADMTVARLPAAVRPGGFGLVKLLAGQGIIRLTGFRCAAPLSGQRAVRREVLERIGRIADGFGVEVGLTIDAVKLGYRVQEVEVPFAHRESGRDLQSWLHRFRQLCAVSAALWRRWVRPIC</sequence>
<dbReference type="PANTHER" id="PTHR48090:SF7">
    <property type="entry name" value="RFBJ PROTEIN"/>
    <property type="match status" value="1"/>
</dbReference>
<dbReference type="SUPFAM" id="SSF53448">
    <property type="entry name" value="Nucleotide-diphospho-sugar transferases"/>
    <property type="match status" value="1"/>
</dbReference>
<dbReference type="InterPro" id="IPR001173">
    <property type="entry name" value="Glyco_trans_2-like"/>
</dbReference>
<protein>
    <submittedName>
        <fullName evidence="2">Glycosyltransferase family 2 protein</fullName>
    </submittedName>
</protein>
<evidence type="ECO:0000313" key="3">
    <source>
        <dbReference type="Proteomes" id="UP000295636"/>
    </source>
</evidence>
<feature type="domain" description="Glycosyltransferase 2-like" evidence="1">
    <location>
        <begin position="8"/>
        <end position="163"/>
    </location>
</feature>
<evidence type="ECO:0000259" key="1">
    <source>
        <dbReference type="Pfam" id="PF00535"/>
    </source>
</evidence>
<comment type="caution">
    <text evidence="2">The sequence shown here is derived from an EMBL/GenBank/DDBJ whole genome shotgun (WGS) entry which is preliminary data.</text>
</comment>
<dbReference type="AlphaFoldDB" id="A0A4R5KVV8"/>
<dbReference type="PANTHER" id="PTHR48090">
    <property type="entry name" value="UNDECAPRENYL-PHOSPHATE 4-DEOXY-4-FORMAMIDO-L-ARABINOSE TRANSFERASE-RELATED"/>
    <property type="match status" value="1"/>
</dbReference>
<dbReference type="CDD" id="cd04179">
    <property type="entry name" value="DPM_DPG-synthase_like"/>
    <property type="match status" value="1"/>
</dbReference>
<keyword evidence="2" id="KW-0808">Transferase</keyword>
<proteinExistence type="predicted"/>
<accession>A0A4R5KVV8</accession>
<dbReference type="Gene3D" id="3.90.550.10">
    <property type="entry name" value="Spore Coat Polysaccharide Biosynthesis Protein SpsA, Chain A"/>
    <property type="match status" value="1"/>
</dbReference>
<organism evidence="2 3">
    <name type="scientific">Paenibacillus piri</name>
    <dbReference type="NCBI Taxonomy" id="2547395"/>
    <lineage>
        <taxon>Bacteria</taxon>
        <taxon>Bacillati</taxon>
        <taxon>Bacillota</taxon>
        <taxon>Bacilli</taxon>
        <taxon>Bacillales</taxon>
        <taxon>Paenibacillaceae</taxon>
        <taxon>Paenibacillus</taxon>
    </lineage>
</organism>
<dbReference type="GO" id="GO:0016740">
    <property type="term" value="F:transferase activity"/>
    <property type="evidence" value="ECO:0007669"/>
    <property type="project" value="UniProtKB-KW"/>
</dbReference>
<dbReference type="InterPro" id="IPR029044">
    <property type="entry name" value="Nucleotide-diphossugar_trans"/>
</dbReference>
<name>A0A4R5KVV8_9BACL</name>
<dbReference type="Proteomes" id="UP000295636">
    <property type="component" value="Unassembled WGS sequence"/>
</dbReference>
<dbReference type="InterPro" id="IPR050256">
    <property type="entry name" value="Glycosyltransferase_2"/>
</dbReference>
<keyword evidence="3" id="KW-1185">Reference proteome</keyword>